<dbReference type="SUPFAM" id="SSF109854">
    <property type="entry name" value="DinB/YfiT-like putative metalloenzymes"/>
    <property type="match status" value="1"/>
</dbReference>
<accession>A0ABV6LEH3</accession>
<dbReference type="InterPro" id="IPR034660">
    <property type="entry name" value="DinB/YfiT-like"/>
</dbReference>
<dbReference type="EMBL" id="JBHLTS010000076">
    <property type="protein sequence ID" value="MFC0517867.1"/>
    <property type="molecule type" value="Genomic_DNA"/>
</dbReference>
<name>A0ABV6LEH3_9SPHI</name>
<organism evidence="2 3">
    <name type="scientific">Mucilaginibacter angelicae</name>
    <dbReference type="NCBI Taxonomy" id="869718"/>
    <lineage>
        <taxon>Bacteria</taxon>
        <taxon>Pseudomonadati</taxon>
        <taxon>Bacteroidota</taxon>
        <taxon>Sphingobacteriia</taxon>
        <taxon>Sphingobacteriales</taxon>
        <taxon>Sphingobacteriaceae</taxon>
        <taxon>Mucilaginibacter</taxon>
    </lineage>
</organism>
<reference evidence="2 3" key="1">
    <citation type="submission" date="2024-09" db="EMBL/GenBank/DDBJ databases">
        <authorList>
            <person name="Sun Q."/>
            <person name="Mori K."/>
        </authorList>
    </citation>
    <scope>NUCLEOTIDE SEQUENCE [LARGE SCALE GENOMIC DNA]</scope>
    <source>
        <strain evidence="2 3">NCAIM B.02415</strain>
    </source>
</reference>
<evidence type="ECO:0000313" key="3">
    <source>
        <dbReference type="Proteomes" id="UP001589828"/>
    </source>
</evidence>
<protein>
    <submittedName>
        <fullName evidence="2">DinB family protein</fullName>
    </submittedName>
</protein>
<sequence length="156" mass="18055">MMKTYFIKMFGYNRFANQHLIQAMETGGLPAITLKLMGHLLAVEQVWLERCRLAPSSMPNSWPENVTIEQCKQQVSERYETWVMFLNGINDEDIDKIIPYHSFTGDYFENQLGDIVTQVLNHGTHTRAQIGQQLKFAGTKTLPITDYSYYLRVLNS</sequence>
<dbReference type="InterPro" id="IPR024775">
    <property type="entry name" value="DinB-like"/>
</dbReference>
<dbReference type="Pfam" id="PF12867">
    <property type="entry name" value="DinB_2"/>
    <property type="match status" value="1"/>
</dbReference>
<feature type="domain" description="DinB-like" evidence="1">
    <location>
        <begin position="36"/>
        <end position="130"/>
    </location>
</feature>
<evidence type="ECO:0000313" key="2">
    <source>
        <dbReference type="EMBL" id="MFC0517867.1"/>
    </source>
</evidence>
<dbReference type="Proteomes" id="UP001589828">
    <property type="component" value="Unassembled WGS sequence"/>
</dbReference>
<keyword evidence="3" id="KW-1185">Reference proteome</keyword>
<dbReference type="RefSeq" id="WP_377025597.1">
    <property type="nucleotide sequence ID" value="NZ_JBHLTS010000076.1"/>
</dbReference>
<proteinExistence type="predicted"/>
<dbReference type="Gene3D" id="1.20.120.450">
    <property type="entry name" value="dinb family like domain"/>
    <property type="match status" value="1"/>
</dbReference>
<evidence type="ECO:0000259" key="1">
    <source>
        <dbReference type="Pfam" id="PF12867"/>
    </source>
</evidence>
<gene>
    <name evidence="2" type="ORF">ACFFGT_26885</name>
</gene>
<comment type="caution">
    <text evidence="2">The sequence shown here is derived from an EMBL/GenBank/DDBJ whole genome shotgun (WGS) entry which is preliminary data.</text>
</comment>